<organism evidence="2 3">
    <name type="scientific">Brassicogethes aeneus</name>
    <name type="common">Rape pollen beetle</name>
    <name type="synonym">Meligethes aeneus</name>
    <dbReference type="NCBI Taxonomy" id="1431903"/>
    <lineage>
        <taxon>Eukaryota</taxon>
        <taxon>Metazoa</taxon>
        <taxon>Ecdysozoa</taxon>
        <taxon>Arthropoda</taxon>
        <taxon>Hexapoda</taxon>
        <taxon>Insecta</taxon>
        <taxon>Pterygota</taxon>
        <taxon>Neoptera</taxon>
        <taxon>Endopterygota</taxon>
        <taxon>Coleoptera</taxon>
        <taxon>Polyphaga</taxon>
        <taxon>Cucujiformia</taxon>
        <taxon>Nitidulidae</taxon>
        <taxon>Meligethinae</taxon>
        <taxon>Brassicogethes</taxon>
    </lineage>
</organism>
<dbReference type="OrthoDB" id="6780885at2759"/>
<proteinExistence type="predicted"/>
<evidence type="ECO:0000313" key="3">
    <source>
        <dbReference type="Proteomes" id="UP001154078"/>
    </source>
</evidence>
<gene>
    <name evidence="2" type="ORF">MELIAE_LOCUS11259</name>
</gene>
<dbReference type="Proteomes" id="UP001154078">
    <property type="component" value="Chromosome 8"/>
</dbReference>
<evidence type="ECO:0000256" key="1">
    <source>
        <dbReference type="SAM" id="MobiDB-lite"/>
    </source>
</evidence>
<protein>
    <submittedName>
        <fullName evidence="2">Uncharacterized protein</fullName>
    </submittedName>
</protein>
<keyword evidence="3" id="KW-1185">Reference proteome</keyword>
<dbReference type="AlphaFoldDB" id="A0A9P0FNF5"/>
<feature type="compositionally biased region" description="Basic and acidic residues" evidence="1">
    <location>
        <begin position="1"/>
        <end position="12"/>
    </location>
</feature>
<reference evidence="2" key="1">
    <citation type="submission" date="2021-12" db="EMBL/GenBank/DDBJ databases">
        <authorList>
            <person name="King R."/>
        </authorList>
    </citation>
    <scope>NUCLEOTIDE SEQUENCE</scope>
</reference>
<dbReference type="EMBL" id="OV121139">
    <property type="protein sequence ID" value="CAH0562008.1"/>
    <property type="molecule type" value="Genomic_DNA"/>
</dbReference>
<accession>A0A9P0FNF5</accession>
<name>A0A9P0FNF5_BRAAE</name>
<sequence>MIISRLKHESGQQRKKNFKGTGGGPATKLHSDSVLEAVINIINYKAVCGLVPICDDDLENAEPSDPVESSLAKKVKRAVSKEIHSAMEPVNIGLRPKFPNPIFSAKGE</sequence>
<evidence type="ECO:0000313" key="2">
    <source>
        <dbReference type="EMBL" id="CAH0562008.1"/>
    </source>
</evidence>
<feature type="region of interest" description="Disordered" evidence="1">
    <location>
        <begin position="1"/>
        <end position="27"/>
    </location>
</feature>